<dbReference type="GO" id="GO:1901359">
    <property type="term" value="F:tungstate binding"/>
    <property type="evidence" value="ECO:0007669"/>
    <property type="project" value="UniProtKB-ARBA"/>
</dbReference>
<dbReference type="RefSeq" id="WP_092066116.1">
    <property type="nucleotide sequence ID" value="NZ_FNIN01000012.1"/>
</dbReference>
<sequence length="254" mass="28072">MNLVKWLILAAVFCFSVSSSAAQNLLIYAGAGLIKPMEELKQNFEQKYKVRVNIHYGSSGELFGMIATGKYCDIFIPGAYKYTQDALKNGWIIQKSIKNLVLHIPVIVVPKGNPAHINTLSDLAKPGIKVALGDPKSPAIGKVSKKLLTNLGIYKEVLKNTKVLAPTVNQLLIYVALKQVDAAIIWQDLTAWAENKNKIQIIPISPQNNIIKTIPTAITIACKQKKLAALFNEYISSPEGLKIWEKWGFKPCSK</sequence>
<dbReference type="CDD" id="cd13517">
    <property type="entry name" value="PBP2_ModA3_like"/>
    <property type="match status" value="1"/>
</dbReference>
<dbReference type="AlphaFoldDB" id="A0A1H0FH41"/>
<dbReference type="STRING" id="206665.SAMN04488516_11244"/>
<organism evidence="9 10">
    <name type="scientific">Desulfonauticus submarinus</name>
    <dbReference type="NCBI Taxonomy" id="206665"/>
    <lineage>
        <taxon>Bacteria</taxon>
        <taxon>Pseudomonadati</taxon>
        <taxon>Thermodesulfobacteriota</taxon>
        <taxon>Desulfovibrionia</taxon>
        <taxon>Desulfovibrionales</taxon>
        <taxon>Desulfonauticaceae</taxon>
        <taxon>Desulfonauticus</taxon>
    </lineage>
</organism>
<name>A0A1H0FH41_9BACT</name>
<comment type="subunit">
    <text evidence="5">The complex is composed of two ATP-binding proteins (ModC), two transmembrane proteins (ModB) and a solute-binding protein (ModA).</text>
</comment>
<protein>
    <submittedName>
        <fullName evidence="9">Molybdate transport system substrate-binding protein</fullName>
    </submittedName>
</protein>
<evidence type="ECO:0000256" key="4">
    <source>
        <dbReference type="ARBA" id="ARBA00022729"/>
    </source>
</evidence>
<evidence type="ECO:0000256" key="5">
    <source>
        <dbReference type="ARBA" id="ARBA00062515"/>
    </source>
</evidence>
<keyword evidence="3 6" id="KW-0479">Metal-binding</keyword>
<dbReference type="EMBL" id="FNIN01000012">
    <property type="protein sequence ID" value="SDN93960.1"/>
    <property type="molecule type" value="Genomic_DNA"/>
</dbReference>
<evidence type="ECO:0000256" key="3">
    <source>
        <dbReference type="ARBA" id="ARBA00022723"/>
    </source>
</evidence>
<dbReference type="Proteomes" id="UP000199602">
    <property type="component" value="Unassembled WGS sequence"/>
</dbReference>
<dbReference type="PANTHER" id="PTHR30632:SF0">
    <property type="entry name" value="SULFATE-BINDING PROTEIN"/>
    <property type="match status" value="1"/>
</dbReference>
<keyword evidence="2 6" id="KW-0500">Molybdenum</keyword>
<evidence type="ECO:0000259" key="8">
    <source>
        <dbReference type="SMART" id="SM00062"/>
    </source>
</evidence>
<feature type="domain" description="Solute-binding protein family 3/N-terminal" evidence="8">
    <location>
        <begin position="24"/>
        <end position="251"/>
    </location>
</feature>
<evidence type="ECO:0000313" key="9">
    <source>
        <dbReference type="EMBL" id="SDN93960.1"/>
    </source>
</evidence>
<dbReference type="NCBIfam" id="TIGR01256">
    <property type="entry name" value="modA"/>
    <property type="match status" value="1"/>
</dbReference>
<dbReference type="OrthoDB" id="9786399at2"/>
<evidence type="ECO:0000256" key="7">
    <source>
        <dbReference type="SAM" id="SignalP"/>
    </source>
</evidence>
<evidence type="ECO:0000256" key="1">
    <source>
        <dbReference type="ARBA" id="ARBA00009175"/>
    </source>
</evidence>
<dbReference type="InterPro" id="IPR005950">
    <property type="entry name" value="ModA"/>
</dbReference>
<feature type="signal peptide" evidence="7">
    <location>
        <begin position="1"/>
        <end position="21"/>
    </location>
</feature>
<gene>
    <name evidence="9" type="ORF">SAMN04488516_11244</name>
</gene>
<dbReference type="PIRSF" id="PIRSF004846">
    <property type="entry name" value="ModA"/>
    <property type="match status" value="1"/>
</dbReference>
<reference evidence="9 10" key="1">
    <citation type="submission" date="2016-10" db="EMBL/GenBank/DDBJ databases">
        <authorList>
            <person name="de Groot N.N."/>
        </authorList>
    </citation>
    <scope>NUCLEOTIDE SEQUENCE [LARGE SCALE GENOMIC DNA]</scope>
    <source>
        <strain evidence="9 10">DSM 15269</strain>
    </source>
</reference>
<keyword evidence="10" id="KW-1185">Reference proteome</keyword>
<proteinExistence type="inferred from homology"/>
<evidence type="ECO:0000256" key="2">
    <source>
        <dbReference type="ARBA" id="ARBA00022505"/>
    </source>
</evidence>
<keyword evidence="4 7" id="KW-0732">Signal</keyword>
<comment type="similarity">
    <text evidence="1">Belongs to the bacterial solute-binding protein ModA family.</text>
</comment>
<dbReference type="GO" id="GO:0030973">
    <property type="term" value="F:molybdate ion binding"/>
    <property type="evidence" value="ECO:0007669"/>
    <property type="project" value="UniProtKB-ARBA"/>
</dbReference>
<dbReference type="PANTHER" id="PTHR30632">
    <property type="entry name" value="MOLYBDATE-BINDING PERIPLASMIC PROTEIN"/>
    <property type="match status" value="1"/>
</dbReference>
<evidence type="ECO:0000313" key="10">
    <source>
        <dbReference type="Proteomes" id="UP000199602"/>
    </source>
</evidence>
<dbReference type="GO" id="GO:0046872">
    <property type="term" value="F:metal ion binding"/>
    <property type="evidence" value="ECO:0007669"/>
    <property type="project" value="UniProtKB-KW"/>
</dbReference>
<feature type="chain" id="PRO_5011603821" evidence="7">
    <location>
        <begin position="22"/>
        <end position="254"/>
    </location>
</feature>
<feature type="binding site" evidence="6">
    <location>
        <position position="168"/>
    </location>
    <ligand>
        <name>molybdate</name>
        <dbReference type="ChEBI" id="CHEBI:36264"/>
    </ligand>
</feature>
<dbReference type="SUPFAM" id="SSF53850">
    <property type="entry name" value="Periplasmic binding protein-like II"/>
    <property type="match status" value="1"/>
</dbReference>
<dbReference type="Pfam" id="PF13531">
    <property type="entry name" value="SBP_bac_11"/>
    <property type="match status" value="1"/>
</dbReference>
<dbReference type="InterPro" id="IPR001638">
    <property type="entry name" value="Solute-binding_3/MltF_N"/>
</dbReference>
<dbReference type="Gene3D" id="3.40.190.10">
    <property type="entry name" value="Periplasmic binding protein-like II"/>
    <property type="match status" value="2"/>
</dbReference>
<evidence type="ECO:0000256" key="6">
    <source>
        <dbReference type="PIRSR" id="PIRSR004846-1"/>
    </source>
</evidence>
<dbReference type="FunFam" id="3.40.190.10:FF:000035">
    <property type="entry name" value="Molybdate ABC transporter substrate-binding protein"/>
    <property type="match status" value="1"/>
</dbReference>
<accession>A0A1H0FH41</accession>
<dbReference type="SMART" id="SM00062">
    <property type="entry name" value="PBPb"/>
    <property type="match status" value="1"/>
</dbReference>
<feature type="binding site" evidence="6">
    <location>
        <position position="59"/>
    </location>
    <ligand>
        <name>molybdate</name>
        <dbReference type="ChEBI" id="CHEBI:36264"/>
    </ligand>
</feature>
<dbReference type="InterPro" id="IPR050682">
    <property type="entry name" value="ModA/WtpA"/>
</dbReference>
<dbReference type="GO" id="GO:0015689">
    <property type="term" value="P:molybdate ion transport"/>
    <property type="evidence" value="ECO:0007669"/>
    <property type="project" value="InterPro"/>
</dbReference>